<dbReference type="EMBL" id="MT142492">
    <property type="protein sequence ID" value="QJA82622.1"/>
    <property type="molecule type" value="Genomic_DNA"/>
</dbReference>
<proteinExistence type="predicted"/>
<evidence type="ECO:0000313" key="1">
    <source>
        <dbReference type="EMBL" id="QJA54857.1"/>
    </source>
</evidence>
<gene>
    <name evidence="2" type="ORF">MM415A00385_0012</name>
    <name evidence="1" type="ORF">TM448A06025_0008</name>
</gene>
<organism evidence="1">
    <name type="scientific">viral metagenome</name>
    <dbReference type="NCBI Taxonomy" id="1070528"/>
    <lineage>
        <taxon>unclassified sequences</taxon>
        <taxon>metagenomes</taxon>
        <taxon>organismal metagenomes</taxon>
    </lineage>
</organism>
<dbReference type="Gene3D" id="1.10.10.60">
    <property type="entry name" value="Homeodomain-like"/>
    <property type="match status" value="1"/>
</dbReference>
<name>A0A6H2A5I6_9ZZZZ</name>
<sequence>MNMARYDSLRKLKRNKELCWYRDKHPELSWREIGEHFGISVSRAYRIWDKKRKEENHGKGN</sequence>
<dbReference type="EMBL" id="MT144544">
    <property type="protein sequence ID" value="QJA54857.1"/>
    <property type="molecule type" value="Genomic_DNA"/>
</dbReference>
<dbReference type="AlphaFoldDB" id="A0A6H2A5I6"/>
<protein>
    <submittedName>
        <fullName evidence="1">Uncharacterized protein</fullName>
    </submittedName>
</protein>
<evidence type="ECO:0000313" key="2">
    <source>
        <dbReference type="EMBL" id="QJA82622.1"/>
    </source>
</evidence>
<accession>A0A6H2A5I6</accession>
<reference evidence="1" key="1">
    <citation type="submission" date="2020-03" db="EMBL/GenBank/DDBJ databases">
        <title>The deep terrestrial virosphere.</title>
        <authorList>
            <person name="Holmfeldt K."/>
            <person name="Nilsson E."/>
            <person name="Simone D."/>
            <person name="Lopez-Fernandez M."/>
            <person name="Wu X."/>
            <person name="de Brujin I."/>
            <person name="Lundin D."/>
            <person name="Andersson A."/>
            <person name="Bertilsson S."/>
            <person name="Dopson M."/>
        </authorList>
    </citation>
    <scope>NUCLEOTIDE SEQUENCE</scope>
    <source>
        <strain evidence="2">MM415A00385</strain>
        <strain evidence="1">TM448A06025</strain>
    </source>
</reference>